<keyword evidence="2" id="KW-1185">Reference proteome</keyword>
<name>A0ACC1C8D3_9ROSI</name>
<dbReference type="Proteomes" id="UP001164250">
    <property type="component" value="Chromosome 1"/>
</dbReference>
<organism evidence="1 2">
    <name type="scientific">Pistacia atlantica</name>
    <dbReference type="NCBI Taxonomy" id="434234"/>
    <lineage>
        <taxon>Eukaryota</taxon>
        <taxon>Viridiplantae</taxon>
        <taxon>Streptophyta</taxon>
        <taxon>Embryophyta</taxon>
        <taxon>Tracheophyta</taxon>
        <taxon>Spermatophyta</taxon>
        <taxon>Magnoliopsida</taxon>
        <taxon>eudicotyledons</taxon>
        <taxon>Gunneridae</taxon>
        <taxon>Pentapetalae</taxon>
        <taxon>rosids</taxon>
        <taxon>malvids</taxon>
        <taxon>Sapindales</taxon>
        <taxon>Anacardiaceae</taxon>
        <taxon>Pistacia</taxon>
    </lineage>
</organism>
<dbReference type="EMBL" id="CM047897">
    <property type="protein sequence ID" value="KAJ0111904.1"/>
    <property type="molecule type" value="Genomic_DNA"/>
</dbReference>
<gene>
    <name evidence="1" type="ORF">Patl1_00235</name>
</gene>
<accession>A0ACC1C8D3</accession>
<evidence type="ECO:0000313" key="1">
    <source>
        <dbReference type="EMBL" id="KAJ0111904.1"/>
    </source>
</evidence>
<protein>
    <submittedName>
        <fullName evidence="1">Uncharacterized protein</fullName>
    </submittedName>
</protein>
<evidence type="ECO:0000313" key="2">
    <source>
        <dbReference type="Proteomes" id="UP001164250"/>
    </source>
</evidence>
<comment type="caution">
    <text evidence="1">The sequence shown here is derived from an EMBL/GenBank/DDBJ whole genome shotgun (WGS) entry which is preliminary data.</text>
</comment>
<sequence>MIGVGDSGLLLVMVQRIDEDSSCNDTYGWYEPALIPCKEYWYSREQELNERKLKLLYYSLPTMGLNSYKIQTCS</sequence>
<reference evidence="2" key="1">
    <citation type="journal article" date="2023" name="G3 (Bethesda)">
        <title>Genome assembly and association tests identify interacting loci associated with vigor, precocity, and sex in interspecific pistachio rootstocks.</title>
        <authorList>
            <person name="Palmer W."/>
            <person name="Jacygrad E."/>
            <person name="Sagayaradj S."/>
            <person name="Cavanaugh K."/>
            <person name="Han R."/>
            <person name="Bertier L."/>
            <person name="Beede B."/>
            <person name="Kafkas S."/>
            <person name="Golino D."/>
            <person name="Preece J."/>
            <person name="Michelmore R."/>
        </authorList>
    </citation>
    <scope>NUCLEOTIDE SEQUENCE [LARGE SCALE GENOMIC DNA]</scope>
</reference>
<proteinExistence type="predicted"/>